<keyword evidence="1" id="KW-0812">Transmembrane</keyword>
<organism evidence="2 3">
    <name type="scientific">Lactiplantibacillus fabifermentans DSM 21115</name>
    <dbReference type="NCBI Taxonomy" id="1413187"/>
    <lineage>
        <taxon>Bacteria</taxon>
        <taxon>Bacillati</taxon>
        <taxon>Bacillota</taxon>
        <taxon>Bacilli</taxon>
        <taxon>Lactobacillales</taxon>
        <taxon>Lactobacillaceae</taxon>
        <taxon>Lactiplantibacillus</taxon>
    </lineage>
</organism>
<dbReference type="AlphaFoldDB" id="A0A0R2N8I4"/>
<feature type="transmembrane region" description="Helical" evidence="1">
    <location>
        <begin position="7"/>
        <end position="24"/>
    </location>
</feature>
<reference evidence="2 3" key="1">
    <citation type="journal article" date="2015" name="Genome Announc.">
        <title>Expanding the biotechnology potential of lactobacilli through comparative genomics of 213 strains and associated genera.</title>
        <authorList>
            <person name="Sun Z."/>
            <person name="Harris H.M."/>
            <person name="McCann A."/>
            <person name="Guo C."/>
            <person name="Argimon S."/>
            <person name="Zhang W."/>
            <person name="Yang X."/>
            <person name="Jeffery I.B."/>
            <person name="Cooney J.C."/>
            <person name="Kagawa T.F."/>
            <person name="Liu W."/>
            <person name="Song Y."/>
            <person name="Salvetti E."/>
            <person name="Wrobel A."/>
            <person name="Rasinkangas P."/>
            <person name="Parkhill J."/>
            <person name="Rea M.C."/>
            <person name="O'Sullivan O."/>
            <person name="Ritari J."/>
            <person name="Douillard F.P."/>
            <person name="Paul Ross R."/>
            <person name="Yang R."/>
            <person name="Briner A.E."/>
            <person name="Felis G.E."/>
            <person name="de Vos W.M."/>
            <person name="Barrangou R."/>
            <person name="Klaenhammer T.R."/>
            <person name="Caufield P.W."/>
            <person name="Cui Y."/>
            <person name="Zhang H."/>
            <person name="O'Toole P.W."/>
        </authorList>
    </citation>
    <scope>NUCLEOTIDE SEQUENCE [LARGE SCALE GENOMIC DNA]</scope>
    <source>
        <strain evidence="2 3">DSM 21115</strain>
    </source>
</reference>
<dbReference type="EMBL" id="AYGX02000179">
    <property type="protein sequence ID" value="KRO22118.1"/>
    <property type="molecule type" value="Genomic_DNA"/>
</dbReference>
<keyword evidence="1" id="KW-0472">Membrane</keyword>
<proteinExistence type="predicted"/>
<name>A0A0R2N8I4_9LACO</name>
<protein>
    <submittedName>
        <fullName evidence="2">Uncharacterized protein</fullName>
    </submittedName>
</protein>
<evidence type="ECO:0000313" key="3">
    <source>
        <dbReference type="Proteomes" id="UP000050920"/>
    </source>
</evidence>
<sequence>MNPKISIGLSLVLAIVLLFNWVFLAHFSAALVFFLTLLLIGNVVALLFPVEPETTR</sequence>
<feature type="transmembrane region" description="Helical" evidence="1">
    <location>
        <begin position="30"/>
        <end position="50"/>
    </location>
</feature>
<keyword evidence="1" id="KW-1133">Transmembrane helix</keyword>
<dbReference type="Proteomes" id="UP000050920">
    <property type="component" value="Unassembled WGS sequence"/>
</dbReference>
<accession>A0A0R2N8I4</accession>
<gene>
    <name evidence="2" type="ORF">DY78_GL002320</name>
</gene>
<evidence type="ECO:0000313" key="2">
    <source>
        <dbReference type="EMBL" id="KRO22118.1"/>
    </source>
</evidence>
<dbReference type="RefSeq" id="WP_156093490.1">
    <property type="nucleotide sequence ID" value="NZ_AYGX02000179.1"/>
</dbReference>
<keyword evidence="3" id="KW-1185">Reference proteome</keyword>
<comment type="caution">
    <text evidence="2">The sequence shown here is derived from an EMBL/GenBank/DDBJ whole genome shotgun (WGS) entry which is preliminary data.</text>
</comment>
<evidence type="ECO:0000256" key="1">
    <source>
        <dbReference type="SAM" id="Phobius"/>
    </source>
</evidence>